<keyword evidence="4" id="KW-1185">Reference proteome</keyword>
<dbReference type="SMART" id="SM00273">
    <property type="entry name" value="ENTH"/>
    <property type="match status" value="1"/>
</dbReference>
<evidence type="ECO:0000256" key="1">
    <source>
        <dbReference type="ARBA" id="ARBA00008011"/>
    </source>
</evidence>
<feature type="region of interest" description="Disordered" evidence="2">
    <location>
        <begin position="569"/>
        <end position="602"/>
    </location>
</feature>
<evidence type="ECO:0000256" key="2">
    <source>
        <dbReference type="SAM" id="MobiDB-lite"/>
    </source>
</evidence>
<organism evidence="4 5">
    <name type="scientific">Mesocricetus auratus</name>
    <name type="common">Golden hamster</name>
    <dbReference type="NCBI Taxonomy" id="10036"/>
    <lineage>
        <taxon>Eukaryota</taxon>
        <taxon>Metazoa</taxon>
        <taxon>Chordata</taxon>
        <taxon>Craniata</taxon>
        <taxon>Vertebrata</taxon>
        <taxon>Euteleostomi</taxon>
        <taxon>Mammalia</taxon>
        <taxon>Eutheria</taxon>
        <taxon>Euarchontoglires</taxon>
        <taxon>Glires</taxon>
        <taxon>Rodentia</taxon>
        <taxon>Myomorpha</taxon>
        <taxon>Muroidea</taxon>
        <taxon>Cricetidae</taxon>
        <taxon>Cricetinae</taxon>
        <taxon>Mesocricetus</taxon>
    </lineage>
</organism>
<feature type="compositionally biased region" description="Polar residues" evidence="2">
    <location>
        <begin position="300"/>
        <end position="322"/>
    </location>
</feature>
<feature type="compositionally biased region" description="Basic and acidic residues" evidence="2">
    <location>
        <begin position="878"/>
        <end position="892"/>
    </location>
</feature>
<name>A0ABM2WYC7_MESAU</name>
<feature type="compositionally biased region" description="Low complexity" evidence="2">
    <location>
        <begin position="499"/>
        <end position="510"/>
    </location>
</feature>
<feature type="region of interest" description="Disordered" evidence="2">
    <location>
        <begin position="390"/>
        <end position="423"/>
    </location>
</feature>
<dbReference type="InterPro" id="IPR008942">
    <property type="entry name" value="ENTH_VHS"/>
</dbReference>
<dbReference type="GeneID" id="101834019"/>
<dbReference type="InterPro" id="IPR013809">
    <property type="entry name" value="ENTH"/>
</dbReference>
<dbReference type="PANTHER" id="PTHR22951">
    <property type="entry name" value="CLATHRIN ASSEMBLY PROTEIN"/>
    <property type="match status" value="1"/>
</dbReference>
<feature type="domain" description="ENTH" evidence="3">
    <location>
        <begin position="14"/>
        <end position="145"/>
    </location>
</feature>
<dbReference type="CDD" id="cd16985">
    <property type="entry name" value="ANTH_N_AP180"/>
    <property type="match status" value="1"/>
</dbReference>
<dbReference type="PANTHER" id="PTHR22951:SF4">
    <property type="entry name" value="CLATHRIN COAT ASSEMBLY PROTEIN AP180"/>
    <property type="match status" value="1"/>
</dbReference>
<feature type="region of interest" description="Disordered" evidence="2">
    <location>
        <begin position="285"/>
        <end position="322"/>
    </location>
</feature>
<gene>
    <name evidence="5" type="primary">Snap91</name>
</gene>
<proteinExistence type="inferred from homology"/>
<feature type="compositionally biased region" description="Polar residues" evidence="2">
    <location>
        <begin position="861"/>
        <end position="873"/>
    </location>
</feature>
<feature type="compositionally biased region" description="Low complexity" evidence="2">
    <location>
        <begin position="410"/>
        <end position="423"/>
    </location>
</feature>
<dbReference type="SUPFAM" id="SSF48464">
    <property type="entry name" value="ENTH/VHS domain"/>
    <property type="match status" value="1"/>
</dbReference>
<evidence type="ECO:0000259" key="3">
    <source>
        <dbReference type="PROSITE" id="PS50942"/>
    </source>
</evidence>
<accession>A0ABM2WYC7</accession>
<dbReference type="SUPFAM" id="SSF89009">
    <property type="entry name" value="GAT-like domain"/>
    <property type="match status" value="1"/>
</dbReference>
<sequence length="892" mass="91117">MSGQTLTDRIAAAQYSVTGSAVARAVCKATTHEVMGPKKKHLDYLIQATNETNVNIPQMADTLFERATNSSWVVVFKALVTTHHLMVHGNERFIQYLASRNTLFNLSNFLDKSGSHGYDMSTFIRRYSRYLNEKAFSYRQMAFDFARVKKGADGVMRTMVPEKLLKSMPILQGQIDALLEFDVHPNELTNGVINAAFMLLFKDLIKLFACYNDGVINLLEKFFEMKKGQCKDALEIYKRFLTRMTRVSEFLKVAEQVGIDKGDIPDLTQAPSSLMETLEQHLNTLEGKKPGNKSGAPSPLSKSSPATTVTSPNSTPAKTIDTSPPVDLFATASAAVPVSAAKPSSDLLDLQPDFSGAAGGAAAPVPPPSAGGATAWGDLLGEDSLAALSSVPSEAPISDPFAPEPPPPTATTETASASASTTTTVTAVTTEVDLFGDAFAASPGEAPAASEGAAAPATPIPVAAALDACSGNDPFAPSEGSAEAAPELDLFAMKPPESSAPVVTPTASTAPPVPATAPSPAPASVATTATSITTTATTSAATAAAATAAAAPPALDIFGDLFDSAPEVAAAPKPDAAPSIDLFGTDAFSSPPRGASPVPESSLTADLLSVDTFAAPSPATTASPAKVESSGVLDLFGDAFGSSASETQPAPQAVSSSSASADLLAGFGGSFMAPSTTPVTPAQNNLLQPNFEAAFGTTPSTTSSSSFDPSGDLLMPTMAPSGQPAPVSVVPPSPAMAASKGLGSDLDSSLASLVGNLGISGTTTKKGDLQWNAGEKKLTGGANWQPKVTPATWSAGVPPQGTVPPSSSVPPGAGAPSVGQPGAGFGMPPAGTGMTMMPQQPVMFAQPMMRPPFGAAAVPGTQLSPSPTPATQSPKKPPAKDPLADLNIKDFL</sequence>
<dbReference type="PROSITE" id="PS50942">
    <property type="entry name" value="ENTH"/>
    <property type="match status" value="1"/>
</dbReference>
<comment type="similarity">
    <text evidence="1">Belongs to the PICALM/SNAP91 family.</text>
</comment>
<evidence type="ECO:0000313" key="5">
    <source>
        <dbReference type="RefSeq" id="XP_040595503.1"/>
    </source>
</evidence>
<dbReference type="Gene3D" id="1.20.58.150">
    <property type="entry name" value="ANTH domain"/>
    <property type="match status" value="1"/>
</dbReference>
<evidence type="ECO:0000313" key="4">
    <source>
        <dbReference type="Proteomes" id="UP000886700"/>
    </source>
</evidence>
<feature type="compositionally biased region" description="Low complexity" evidence="2">
    <location>
        <begin position="796"/>
        <end position="834"/>
    </location>
</feature>
<reference evidence="5" key="1">
    <citation type="submission" date="2025-08" db="UniProtKB">
        <authorList>
            <consortium name="RefSeq"/>
        </authorList>
    </citation>
    <scope>IDENTIFICATION</scope>
    <source>
        <tissue evidence="5">Liver</tissue>
    </source>
</reference>
<dbReference type="Proteomes" id="UP000886700">
    <property type="component" value="Unplaced"/>
</dbReference>
<dbReference type="InterPro" id="IPR011417">
    <property type="entry name" value="ANTH_dom"/>
</dbReference>
<feature type="region of interest" description="Disordered" evidence="2">
    <location>
        <begin position="495"/>
        <end position="523"/>
    </location>
</feature>
<dbReference type="Pfam" id="PF07651">
    <property type="entry name" value="ANTH"/>
    <property type="match status" value="1"/>
</dbReference>
<feature type="compositionally biased region" description="Pro residues" evidence="2">
    <location>
        <begin position="511"/>
        <end position="521"/>
    </location>
</feature>
<dbReference type="InterPro" id="IPR045192">
    <property type="entry name" value="AP180-like"/>
</dbReference>
<feature type="region of interest" description="Disordered" evidence="2">
    <location>
        <begin position="852"/>
        <end position="892"/>
    </location>
</feature>
<dbReference type="InterPro" id="IPR014712">
    <property type="entry name" value="ANTH_dom_sf"/>
</dbReference>
<dbReference type="Gene3D" id="1.25.40.90">
    <property type="match status" value="1"/>
</dbReference>
<feature type="region of interest" description="Disordered" evidence="2">
    <location>
        <begin position="794"/>
        <end position="834"/>
    </location>
</feature>
<dbReference type="RefSeq" id="XP_040595503.1">
    <property type="nucleotide sequence ID" value="XM_040739569.1"/>
</dbReference>
<protein>
    <submittedName>
        <fullName evidence="5">Clathrin coat assembly protein AP180 isoform X6</fullName>
    </submittedName>
</protein>